<evidence type="ECO:0000313" key="3">
    <source>
        <dbReference type="Proteomes" id="UP001194714"/>
    </source>
</evidence>
<dbReference type="InterPro" id="IPR036653">
    <property type="entry name" value="CinA-like_C"/>
</dbReference>
<dbReference type="PANTHER" id="PTHR13939:SF0">
    <property type="entry name" value="NMN AMIDOHYDROLASE-LIKE PROTEIN YFAY"/>
    <property type="match status" value="1"/>
</dbReference>
<dbReference type="Proteomes" id="UP001194714">
    <property type="component" value="Unassembled WGS sequence"/>
</dbReference>
<dbReference type="NCBIfam" id="TIGR00199">
    <property type="entry name" value="PncC_domain"/>
    <property type="match status" value="1"/>
</dbReference>
<dbReference type="SMART" id="SM00852">
    <property type="entry name" value="MoCF_biosynth"/>
    <property type="match status" value="1"/>
</dbReference>
<accession>A0ABS0B0L2</accession>
<reference evidence="2 3" key="1">
    <citation type="submission" date="2020-01" db="EMBL/GenBank/DDBJ databases">
        <title>Draft genome sequence of Cand. Neptunochlamydia vexilliferae K9.</title>
        <authorList>
            <person name="Schulz F."/>
            <person name="Koestlbacher S."/>
            <person name="Wascher F."/>
            <person name="Pizzetti I."/>
            <person name="Horn M."/>
        </authorList>
    </citation>
    <scope>NUCLEOTIDE SEQUENCE [LARGE SCALE GENOMIC DNA]</scope>
    <source>
        <strain evidence="2 3">K9</strain>
    </source>
</reference>
<dbReference type="PANTHER" id="PTHR13939">
    <property type="entry name" value="NICOTINAMIDE-NUCLEOTIDE AMIDOHYDROLASE PNCC"/>
    <property type="match status" value="1"/>
</dbReference>
<dbReference type="Pfam" id="PF02464">
    <property type="entry name" value="CinA"/>
    <property type="match status" value="1"/>
</dbReference>
<gene>
    <name evidence="2" type="ORF">NEPTK9_001447</name>
</gene>
<evidence type="ECO:0000313" key="2">
    <source>
        <dbReference type="EMBL" id="MBF5059924.1"/>
    </source>
</evidence>
<dbReference type="InterPro" id="IPR036425">
    <property type="entry name" value="MoaB/Mog-like_dom_sf"/>
</dbReference>
<dbReference type="SUPFAM" id="SSF53218">
    <property type="entry name" value="Molybdenum cofactor biosynthesis proteins"/>
    <property type="match status" value="1"/>
</dbReference>
<organism evidence="2 3">
    <name type="scientific">Candidatus Neptunichlamydia vexilliferae</name>
    <dbReference type="NCBI Taxonomy" id="1651774"/>
    <lineage>
        <taxon>Bacteria</taxon>
        <taxon>Pseudomonadati</taxon>
        <taxon>Chlamydiota</taxon>
        <taxon>Chlamydiia</taxon>
        <taxon>Parachlamydiales</taxon>
        <taxon>Simkaniaceae</taxon>
        <taxon>Candidatus Neptunichlamydia</taxon>
    </lineage>
</organism>
<dbReference type="Pfam" id="PF00994">
    <property type="entry name" value="MoCF_biosynth"/>
    <property type="match status" value="1"/>
</dbReference>
<protein>
    <submittedName>
        <fullName evidence="2">CinA-like protein</fullName>
    </submittedName>
</protein>
<dbReference type="Gene3D" id="3.40.980.10">
    <property type="entry name" value="MoaB/Mog-like domain"/>
    <property type="match status" value="1"/>
</dbReference>
<feature type="domain" description="MoaB/Mog" evidence="1">
    <location>
        <begin position="16"/>
        <end position="146"/>
    </location>
</feature>
<dbReference type="SUPFAM" id="SSF142433">
    <property type="entry name" value="CinA-like"/>
    <property type="match status" value="1"/>
</dbReference>
<dbReference type="InterPro" id="IPR008136">
    <property type="entry name" value="CinA_C"/>
</dbReference>
<proteinExistence type="predicted"/>
<dbReference type="InterPro" id="IPR001453">
    <property type="entry name" value="MoaB/Mog_dom"/>
</dbReference>
<dbReference type="InterPro" id="IPR050101">
    <property type="entry name" value="CinA"/>
</dbReference>
<dbReference type="EMBL" id="JAAEJV010000052">
    <property type="protein sequence ID" value="MBF5059924.1"/>
    <property type="molecule type" value="Genomic_DNA"/>
</dbReference>
<name>A0ABS0B0L2_9BACT</name>
<keyword evidence="3" id="KW-1185">Reference proteome</keyword>
<sequence>MIHSSSKQDLQSMTIEILSIGNEILSGHTINTNAGVVAQALLPEGISVGRVTVLPDDKALLKQGIEEAMERSSFLITTGGLGPTGDDLTLPILESLYGLAKQKIVNPLGTAPGEFFEGKIPLVALPGVPSQMEVMLPEVLKIIQKYITEKHYVSSLYLCLMREMEVEPYLRILEKEHPGVTIGICPGRGVLSLYLHADDPNLFPPVEEKLVKRLYIHLFSRKDKQIAVGLQEWMVANGKTLATGESCTGGHLAANLTIHPGASDYFLGSIVSYSNTLKESALEVQAKTLKEHGAASKEVVIEMAAGVKKLTGADYVMTVSGIAGPTGGTADKPVGTVWAAIATPEKTYTGLIPARKNRKTIIDYSVTYLLANLWRHVAHNIEPFK</sequence>
<dbReference type="Gene3D" id="3.90.950.20">
    <property type="entry name" value="CinA-like"/>
    <property type="match status" value="1"/>
</dbReference>
<comment type="caution">
    <text evidence="2">The sequence shown here is derived from an EMBL/GenBank/DDBJ whole genome shotgun (WGS) entry which is preliminary data.</text>
</comment>
<evidence type="ECO:0000259" key="1">
    <source>
        <dbReference type="SMART" id="SM00852"/>
    </source>
</evidence>